<dbReference type="Pfam" id="PF08030">
    <property type="entry name" value="NAD_binding_6"/>
    <property type="match status" value="1"/>
</dbReference>
<evidence type="ECO:0000256" key="8">
    <source>
        <dbReference type="ARBA" id="ARBA00022837"/>
    </source>
</evidence>
<evidence type="ECO:0000256" key="12">
    <source>
        <dbReference type="ARBA" id="ARBA00023136"/>
    </source>
</evidence>
<keyword evidence="13" id="KW-0175">Coiled coil</keyword>
<dbReference type="PROSITE" id="PS00018">
    <property type="entry name" value="EF_HAND_1"/>
    <property type="match status" value="1"/>
</dbReference>
<dbReference type="SUPFAM" id="SSF47473">
    <property type="entry name" value="EF-hand"/>
    <property type="match status" value="1"/>
</dbReference>
<keyword evidence="12 15" id="KW-0472">Membrane</keyword>
<evidence type="ECO:0000259" key="16">
    <source>
        <dbReference type="PROSITE" id="PS50222"/>
    </source>
</evidence>
<dbReference type="SFLD" id="SFLDS00052">
    <property type="entry name" value="Ferric_Reductase_Domain"/>
    <property type="match status" value="1"/>
</dbReference>
<dbReference type="FunFam" id="1.10.238.10:FF:000049">
    <property type="entry name" value="Respiratory burst oxidase homolog A"/>
    <property type="match status" value="1"/>
</dbReference>
<dbReference type="InterPro" id="IPR011992">
    <property type="entry name" value="EF-hand-dom_pair"/>
</dbReference>
<keyword evidence="6" id="KW-0479">Metal-binding</keyword>
<evidence type="ECO:0000256" key="15">
    <source>
        <dbReference type="SAM" id="Phobius"/>
    </source>
</evidence>
<dbReference type="Proteomes" id="UP000077202">
    <property type="component" value="Unassembled WGS sequence"/>
</dbReference>
<feature type="region of interest" description="Disordered" evidence="14">
    <location>
        <begin position="64"/>
        <end position="83"/>
    </location>
</feature>
<gene>
    <name evidence="19" type="ORF">AXG93_4492s1540</name>
    <name evidence="18" type="ORF">Mp_3g20340</name>
</gene>
<dbReference type="InterPro" id="IPR018247">
    <property type="entry name" value="EF_Hand_1_Ca_BS"/>
</dbReference>
<dbReference type="Gene3D" id="3.40.50.80">
    <property type="entry name" value="Nucleotide-binding domain of ferredoxin-NADP reductase (FNR) module"/>
    <property type="match status" value="1"/>
</dbReference>
<dbReference type="FunFam" id="2.40.30.10:FF:000019">
    <property type="entry name" value="Respiratory burst oxidase homolog A"/>
    <property type="match status" value="1"/>
</dbReference>
<dbReference type="Proteomes" id="UP001162541">
    <property type="component" value="Chromosome 3"/>
</dbReference>
<dbReference type="InterPro" id="IPR050369">
    <property type="entry name" value="RBOH/FRE"/>
</dbReference>
<dbReference type="InterPro" id="IPR013121">
    <property type="entry name" value="Fe_red_NAD-bd_6"/>
</dbReference>
<evidence type="ECO:0000313" key="20">
    <source>
        <dbReference type="Proteomes" id="UP000077202"/>
    </source>
</evidence>
<dbReference type="GO" id="GO:0004601">
    <property type="term" value="F:peroxidase activity"/>
    <property type="evidence" value="ECO:0007669"/>
    <property type="project" value="UniProtKB-KW"/>
</dbReference>
<feature type="region of interest" description="Disordered" evidence="14">
    <location>
        <begin position="1"/>
        <end position="54"/>
    </location>
</feature>
<protein>
    <submittedName>
        <fullName evidence="19">Uncharacterized protein</fullName>
    </submittedName>
</protein>
<feature type="region of interest" description="Disordered" evidence="14">
    <location>
        <begin position="856"/>
        <end position="884"/>
    </location>
</feature>
<evidence type="ECO:0000256" key="14">
    <source>
        <dbReference type="SAM" id="MobiDB-lite"/>
    </source>
</evidence>
<keyword evidence="7" id="KW-0274">FAD</keyword>
<dbReference type="CDD" id="cd00051">
    <property type="entry name" value="EFh"/>
    <property type="match status" value="1"/>
</dbReference>
<dbReference type="InterPro" id="IPR013130">
    <property type="entry name" value="Fe3_Rdtase_TM_dom"/>
</dbReference>
<evidence type="ECO:0000256" key="10">
    <source>
        <dbReference type="ARBA" id="ARBA00022989"/>
    </source>
</evidence>
<dbReference type="GO" id="GO:0005886">
    <property type="term" value="C:plasma membrane"/>
    <property type="evidence" value="ECO:0007669"/>
    <property type="project" value="TreeGrafter"/>
</dbReference>
<dbReference type="GO" id="GO:0005509">
    <property type="term" value="F:calcium ion binding"/>
    <property type="evidence" value="ECO:0007669"/>
    <property type="project" value="InterPro"/>
</dbReference>
<dbReference type="Gene3D" id="2.40.30.10">
    <property type="entry name" value="Translation factors"/>
    <property type="match status" value="1"/>
</dbReference>
<dbReference type="SMR" id="A0A176W6C3"/>
<dbReference type="Gene3D" id="1.10.238.10">
    <property type="entry name" value="EF-hand"/>
    <property type="match status" value="1"/>
</dbReference>
<dbReference type="PANTHER" id="PTHR11972">
    <property type="entry name" value="NADPH OXIDASE"/>
    <property type="match status" value="1"/>
</dbReference>
<name>A0A176W6C3_MARPO</name>
<evidence type="ECO:0000313" key="21">
    <source>
        <dbReference type="Proteomes" id="UP001162541"/>
    </source>
</evidence>
<dbReference type="SFLD" id="SFLDG01169">
    <property type="entry name" value="NADPH_oxidase_subgroup_(NOX)"/>
    <property type="match status" value="1"/>
</dbReference>
<evidence type="ECO:0000256" key="2">
    <source>
        <dbReference type="ARBA" id="ARBA00007975"/>
    </source>
</evidence>
<dbReference type="InterPro" id="IPR039261">
    <property type="entry name" value="FNR_nucleotide-bd"/>
</dbReference>
<dbReference type="InterPro" id="IPR013112">
    <property type="entry name" value="FAD-bd_8"/>
</dbReference>
<dbReference type="GO" id="GO:0016174">
    <property type="term" value="F:NAD(P)H oxidase H2O2-forming activity"/>
    <property type="evidence" value="ECO:0007669"/>
    <property type="project" value="TreeGrafter"/>
</dbReference>
<reference evidence="19 20" key="1">
    <citation type="submission" date="2016-03" db="EMBL/GenBank/DDBJ databases">
        <title>Mechanisms controlling the formation of the plant cell surface in tip-growing cells are functionally conserved among land plants.</title>
        <authorList>
            <person name="Honkanen S."/>
            <person name="Jones V.A."/>
            <person name="Morieri G."/>
            <person name="Champion C."/>
            <person name="Hetherington A.J."/>
            <person name="Kelly S."/>
            <person name="Saint-Marcoux D."/>
            <person name="Proust H."/>
            <person name="Prescott H."/>
            <person name="Dolan L."/>
        </authorList>
    </citation>
    <scope>NUCLEOTIDE SEQUENCE [LARGE SCALE GENOMIC DNA]</scope>
    <source>
        <strain evidence="20">cv. Tak-1 and cv. Tak-2</strain>
        <tissue evidence="19">Whole gametophyte</tissue>
    </source>
</reference>
<comment type="subcellular location">
    <subcellularLocation>
        <location evidence="1">Membrane</location>
        <topology evidence="1">Multi-pass membrane protein</topology>
    </subcellularLocation>
</comment>
<evidence type="ECO:0000256" key="9">
    <source>
        <dbReference type="ARBA" id="ARBA00022857"/>
    </source>
</evidence>
<dbReference type="PANTHER" id="PTHR11972:SF153">
    <property type="entry name" value="SUPEROXIDE-GENERATING NADPH OXIDASE HEAVY CHAIN SUBUNIT A"/>
    <property type="match status" value="1"/>
</dbReference>
<dbReference type="InterPro" id="IPR013623">
    <property type="entry name" value="NADPH_Ox"/>
</dbReference>
<evidence type="ECO:0000256" key="13">
    <source>
        <dbReference type="SAM" id="Coils"/>
    </source>
</evidence>
<reference evidence="18" key="2">
    <citation type="journal article" date="2019" name="Curr. Biol.">
        <title>Chromatin organization in early land plants reveals an ancestral association between H3K27me3, transposons, and constitutive heterochromatin.</title>
        <authorList>
            <person name="Montgomery S.A."/>
            <person name="Tanizawa Y."/>
            <person name="Galik B."/>
            <person name="Wang N."/>
            <person name="Ito T."/>
            <person name="Mochizuki T."/>
            <person name="Akimcheva S."/>
            <person name="Bowman J."/>
            <person name="Cognat V."/>
            <person name="Drouard L."/>
            <person name="Ekker H."/>
            <person name="Houng S."/>
            <person name="Kohchi T."/>
            <person name="Lin S."/>
            <person name="Liu L.D."/>
            <person name="Nakamura Y."/>
            <person name="Valeeva L.R."/>
            <person name="Shakirov E.V."/>
            <person name="Shippen D.E."/>
            <person name="Wei W."/>
            <person name="Yagura M."/>
            <person name="Yamaoka S."/>
            <person name="Yamato K.T."/>
            <person name="Liu C."/>
            <person name="Berger F."/>
        </authorList>
    </citation>
    <scope>NUCLEOTIDE SEQUENCE [LARGE SCALE GENOMIC DNA]</scope>
    <source>
        <strain evidence="18">Tak-1</strain>
    </source>
</reference>
<keyword evidence="5 15" id="KW-0812">Transmembrane</keyword>
<dbReference type="InterPro" id="IPR002048">
    <property type="entry name" value="EF_hand_dom"/>
</dbReference>
<feature type="domain" description="EF-hand" evidence="16">
    <location>
        <begin position="317"/>
        <end position="352"/>
    </location>
</feature>
<feature type="transmembrane region" description="Helical" evidence="15">
    <location>
        <begin position="616"/>
        <end position="639"/>
    </location>
</feature>
<keyword evidence="4" id="KW-0285">Flavoprotein</keyword>
<dbReference type="InterPro" id="IPR000778">
    <property type="entry name" value="Cyt_b245_heavy_chain"/>
</dbReference>
<feature type="coiled-coil region" evidence="13">
    <location>
        <begin position="348"/>
        <end position="375"/>
    </location>
</feature>
<feature type="domain" description="FAD-binding FR-type" evidence="17">
    <location>
        <begin position="670"/>
        <end position="793"/>
    </location>
</feature>
<dbReference type="SUPFAM" id="SSF63380">
    <property type="entry name" value="Riboflavin synthase domain-like"/>
    <property type="match status" value="1"/>
</dbReference>
<dbReference type="PRINTS" id="PR00466">
    <property type="entry name" value="GP91PHOX"/>
</dbReference>
<evidence type="ECO:0000256" key="5">
    <source>
        <dbReference type="ARBA" id="ARBA00022692"/>
    </source>
</evidence>
<keyword evidence="9" id="KW-0521">NADP</keyword>
<keyword evidence="20" id="KW-1185">Reference proteome</keyword>
<comment type="similarity">
    <text evidence="2">Belongs to the RBOH (TC 5.B.1.3) family.</text>
</comment>
<evidence type="ECO:0000256" key="1">
    <source>
        <dbReference type="ARBA" id="ARBA00004141"/>
    </source>
</evidence>
<dbReference type="PROSITE" id="PS51384">
    <property type="entry name" value="FAD_FR"/>
    <property type="match status" value="1"/>
</dbReference>
<evidence type="ECO:0000256" key="6">
    <source>
        <dbReference type="ARBA" id="ARBA00022723"/>
    </source>
</evidence>
<feature type="compositionally biased region" description="Polar residues" evidence="14">
    <location>
        <begin position="72"/>
        <end position="83"/>
    </location>
</feature>
<dbReference type="PROSITE" id="PS50222">
    <property type="entry name" value="EF_HAND_2"/>
    <property type="match status" value="1"/>
</dbReference>
<dbReference type="Pfam" id="PF08414">
    <property type="entry name" value="NADPH_Ox"/>
    <property type="match status" value="1"/>
</dbReference>
<dbReference type="AlphaFoldDB" id="A0A176W6C3"/>
<evidence type="ECO:0000259" key="17">
    <source>
        <dbReference type="PROSITE" id="PS51384"/>
    </source>
</evidence>
<proteinExistence type="inferred from homology"/>
<dbReference type="InterPro" id="IPR017927">
    <property type="entry name" value="FAD-bd_FR_type"/>
</dbReference>
<dbReference type="EMBL" id="AP019868">
    <property type="protein sequence ID" value="BBN06347.1"/>
    <property type="molecule type" value="Genomic_DNA"/>
</dbReference>
<sequence>MNRSGELPRSGPAEMPKAMKPALKGKPAFSGELNSSGEPAEPQKAPRAAKTTRFSGELSVVHSDGQHVVTVDPSTGNSPKSWTMNDIVRTARNERQNEHLLGDQGDQMVEVMLDVNQNEVTLRSVNPTPASVITPMDAQILVEGLERRPSMRNPMTLKQSASRRVQAISQELKRLSRTGSRVLSVRFSPDFDPLVNDPNGNEPNIVKPANLNPANPRLARSASSAEHALQGLRFINRATGTADQQQQWEAVKTRFHKLKNADGLLPKSQFANCIEMKESKEFAGELFEALTRRKGKKVEAITEDDLYEYWVQISDQGFDSRMQIFFDLCDKNADGRISGAEVKEVIMLSASANRLSKLQEQAEEYAALIMEELDQENNGYIELWQLEALMRGPVGGFSRDAYLQYSQSLAPQRNKTRFQVLAGGTKYFFSDNWKRIWVILVWLATMAGLFAWKFKQYEKRAAFEIMGYCLPTAKGAAETLKLNMALILLPVCRNTITWLRSTGLGIIVPFDDNLNFHKVIASAIAVGVIVHGGVHLACDFPRIIAADNELFERSVGNDFHHKQPDYLWFLTSIEGITGVIMVILMSISFTLATRWFRRSLIKLPWPFQNMTGFNAFWYSHHLFAVVYVLLIIHGIFLILSHGFWKKTTWMYLCVPLVLYCGERTLRSLRAGQYKVTVVKAAIYPGNVLALHFAKPPNFKYKSGMYMFLKCPEISPFEWHPFSITSAPGDAYLSVHIRTLGDWTQALRNLFQEASGGKKRLQTVNNWGLSGELVQNVSFPKVCIDGPYGAPAQDYRNYDVLLLVGLGIGATPFISILKDMLNHIKDDSVHHSMQSVASLTSMGSDISIGESVGNSSMGSASPFVEAGSKNSNGMPPASPARKPRKHGTTNAYFYWVTREQGSFDWFRGVMKEVEEIDHKQVIEMHNYLTSVYEEGDARSALIMMVQALHHAKNGVDFVSGTRARTHFARPNWKKVFSRLAATHKDKRVGVFYCGPSVLAKELDHLAKRYTHKSSTRFEFHKENF</sequence>
<keyword evidence="11" id="KW-0560">Oxidoreductase</keyword>
<evidence type="ECO:0000256" key="7">
    <source>
        <dbReference type="ARBA" id="ARBA00022827"/>
    </source>
</evidence>
<feature type="transmembrane region" description="Helical" evidence="15">
    <location>
        <begin position="799"/>
        <end position="816"/>
    </location>
</feature>
<keyword evidence="8" id="KW-0106">Calcium</keyword>
<dbReference type="InterPro" id="IPR017938">
    <property type="entry name" value="Riboflavin_synthase-like_b-brl"/>
</dbReference>
<evidence type="ECO:0000256" key="11">
    <source>
        <dbReference type="ARBA" id="ARBA00023002"/>
    </source>
</evidence>
<dbReference type="SUPFAM" id="SSF52343">
    <property type="entry name" value="Ferredoxin reductase-like, C-terminal NADP-linked domain"/>
    <property type="match status" value="1"/>
</dbReference>
<dbReference type="EMBL" id="LVLJ01001744">
    <property type="protein sequence ID" value="OAE28263.1"/>
    <property type="molecule type" value="Genomic_DNA"/>
</dbReference>
<dbReference type="Pfam" id="PF01794">
    <property type="entry name" value="Ferric_reduct"/>
    <property type="match status" value="1"/>
</dbReference>
<dbReference type="CDD" id="cd06186">
    <property type="entry name" value="NOX_Duox_like_FAD_NADP"/>
    <property type="match status" value="1"/>
</dbReference>
<organism evidence="19 20">
    <name type="scientific">Marchantia polymorpha subsp. ruderalis</name>
    <dbReference type="NCBI Taxonomy" id="1480154"/>
    <lineage>
        <taxon>Eukaryota</taxon>
        <taxon>Viridiplantae</taxon>
        <taxon>Streptophyta</taxon>
        <taxon>Embryophyta</taxon>
        <taxon>Marchantiophyta</taxon>
        <taxon>Marchantiopsida</taxon>
        <taxon>Marchantiidae</taxon>
        <taxon>Marchantiales</taxon>
        <taxon>Marchantiaceae</taxon>
        <taxon>Marchantia</taxon>
    </lineage>
</organism>
<dbReference type="Pfam" id="PF08022">
    <property type="entry name" value="FAD_binding_8"/>
    <property type="match status" value="1"/>
</dbReference>
<feature type="transmembrane region" description="Helical" evidence="15">
    <location>
        <begin position="436"/>
        <end position="454"/>
    </location>
</feature>
<evidence type="ECO:0000256" key="4">
    <source>
        <dbReference type="ARBA" id="ARBA00022630"/>
    </source>
</evidence>
<accession>A0A176W6C3</accession>
<evidence type="ECO:0000313" key="18">
    <source>
        <dbReference type="EMBL" id="BBN06347.1"/>
    </source>
</evidence>
<feature type="transmembrane region" description="Helical" evidence="15">
    <location>
        <begin position="566"/>
        <end position="596"/>
    </location>
</feature>
<evidence type="ECO:0000313" key="19">
    <source>
        <dbReference type="EMBL" id="OAE28263.1"/>
    </source>
</evidence>
<evidence type="ECO:0000256" key="3">
    <source>
        <dbReference type="ARBA" id="ARBA00022559"/>
    </source>
</evidence>
<reference evidence="21" key="3">
    <citation type="journal article" date="2020" name="Curr. Biol.">
        <title>Chromatin organization in early land plants reveals an ancestral association between H3K27me3, transposons, and constitutive heterochromatin.</title>
        <authorList>
            <person name="Montgomery S.A."/>
            <person name="Tanizawa Y."/>
            <person name="Galik B."/>
            <person name="Wang N."/>
            <person name="Ito T."/>
            <person name="Mochizuki T."/>
            <person name="Akimcheva S."/>
            <person name="Bowman J.L."/>
            <person name="Cognat V."/>
            <person name="Marechal-Drouard L."/>
            <person name="Ekker H."/>
            <person name="Hong S.F."/>
            <person name="Kohchi T."/>
            <person name="Lin S.S."/>
            <person name="Liu L.D."/>
            <person name="Nakamura Y."/>
            <person name="Valeeva L.R."/>
            <person name="Shakirov E.V."/>
            <person name="Shippen D.E."/>
            <person name="Wei W.L."/>
            <person name="Yagura M."/>
            <person name="Yamaoka S."/>
            <person name="Yamato K.T."/>
            <person name="Liu C."/>
            <person name="Berger F."/>
        </authorList>
    </citation>
    <scope>NUCLEOTIDE SEQUENCE [LARGE SCALE GENOMIC DNA]</scope>
    <source>
        <strain evidence="21">Tak-1</strain>
    </source>
</reference>
<keyword evidence="3" id="KW-0575">Peroxidase</keyword>
<keyword evidence="10 15" id="KW-1133">Transmembrane helix</keyword>